<keyword evidence="2" id="KW-1185">Reference proteome</keyword>
<reference evidence="1" key="1">
    <citation type="submission" date="2019-03" db="EMBL/GenBank/DDBJ databases">
        <title>Metabolic reconstructions from genomes of highly enriched 'Candidatus Accumulibacter' and 'Candidatus Competibacter' bioreactor populations.</title>
        <authorList>
            <person name="Annavajhala M.K."/>
            <person name="Welles L."/>
            <person name="Abbas B."/>
            <person name="Sorokin D."/>
            <person name="Park H."/>
            <person name="Van Loosdrecht M."/>
            <person name="Chandran K."/>
        </authorList>
    </citation>
    <scope>NUCLEOTIDE SEQUENCE</scope>
    <source>
        <strain evidence="1">SBR_L</strain>
    </source>
</reference>
<dbReference type="RefSeq" id="WP_169070264.1">
    <property type="nucleotide sequence ID" value="NZ_JAZKUC010000001.1"/>
</dbReference>
<name>A0ABX1TAD8_9PROT</name>
<dbReference type="Proteomes" id="UP000886469">
    <property type="component" value="Unassembled WGS sequence"/>
</dbReference>
<organism evidence="1 2">
    <name type="scientific">Candidatus Accumulibacter contiguus</name>
    <dbReference type="NCBI Taxonomy" id="2954381"/>
    <lineage>
        <taxon>Bacteria</taxon>
        <taxon>Pseudomonadati</taxon>
        <taxon>Pseudomonadota</taxon>
        <taxon>Betaproteobacteria</taxon>
        <taxon>Candidatus Accumulibacter</taxon>
    </lineage>
</organism>
<accession>A0ABX1TAD8</accession>
<dbReference type="EMBL" id="SPMX01000022">
    <property type="protein sequence ID" value="NMQ05550.1"/>
    <property type="molecule type" value="Genomic_DNA"/>
</dbReference>
<protein>
    <submittedName>
        <fullName evidence="1">Uncharacterized protein</fullName>
    </submittedName>
</protein>
<evidence type="ECO:0000313" key="2">
    <source>
        <dbReference type="Proteomes" id="UP000886469"/>
    </source>
</evidence>
<comment type="caution">
    <text evidence="1">The sequence shown here is derived from an EMBL/GenBank/DDBJ whole genome shotgun (WGS) entry which is preliminary data.</text>
</comment>
<sequence>MSTLERRLTKLEDAILPPSVQAFCLLVEPPTDATPAAWDEYRQKVEAAKERGDFVAIVSPVRQGDRRHYDKGVTYFASEFEAGLVEASMLPSDRGNDSLLADTVKDAMGNVIGPVSCDKTRDDAPARLWTAAL</sequence>
<gene>
    <name evidence="1" type="ORF">E4Q08_09875</name>
</gene>
<evidence type="ECO:0000313" key="1">
    <source>
        <dbReference type="EMBL" id="NMQ05550.1"/>
    </source>
</evidence>
<proteinExistence type="predicted"/>